<evidence type="ECO:0000256" key="1">
    <source>
        <dbReference type="ARBA" id="ARBA00004308"/>
    </source>
</evidence>
<evidence type="ECO:0000256" key="4">
    <source>
        <dbReference type="SAM" id="MobiDB-lite"/>
    </source>
</evidence>
<evidence type="ECO:0000256" key="2">
    <source>
        <dbReference type="ARBA" id="ARBA00022737"/>
    </source>
</evidence>
<dbReference type="InterPro" id="IPR021832">
    <property type="entry name" value="ANKRD13"/>
</dbReference>
<evidence type="ECO:0000259" key="5">
    <source>
        <dbReference type="Pfam" id="PF11904"/>
    </source>
</evidence>
<proteinExistence type="predicted"/>
<evidence type="ECO:0000313" key="7">
    <source>
        <dbReference type="Proteomes" id="UP001327560"/>
    </source>
</evidence>
<dbReference type="GO" id="GO:0005737">
    <property type="term" value="C:cytoplasm"/>
    <property type="evidence" value="ECO:0007669"/>
    <property type="project" value="TreeGrafter"/>
</dbReference>
<feature type="domain" description="Ankyrin repeat" evidence="5">
    <location>
        <begin position="32"/>
        <end position="186"/>
    </location>
</feature>
<dbReference type="GO" id="GO:0012505">
    <property type="term" value="C:endomembrane system"/>
    <property type="evidence" value="ECO:0007669"/>
    <property type="project" value="UniProtKB-SubCell"/>
</dbReference>
<gene>
    <name evidence="6" type="ORF">Cni_G19163</name>
</gene>
<keyword evidence="3" id="KW-0472">Membrane</keyword>
<feature type="compositionally biased region" description="Basic residues" evidence="4">
    <location>
        <begin position="193"/>
        <end position="211"/>
    </location>
</feature>
<dbReference type="Proteomes" id="UP001327560">
    <property type="component" value="Chromosome 6"/>
</dbReference>
<name>A0AAQ3QIE0_9LILI</name>
<dbReference type="InterPro" id="IPR055285">
    <property type="entry name" value="ANKRD13_C"/>
</dbReference>
<dbReference type="EMBL" id="CP136895">
    <property type="protein sequence ID" value="WOL10408.1"/>
    <property type="molecule type" value="Genomic_DNA"/>
</dbReference>
<dbReference type="Pfam" id="PF11904">
    <property type="entry name" value="ANKRD13_C"/>
    <property type="match status" value="1"/>
</dbReference>
<reference evidence="6 7" key="1">
    <citation type="submission" date="2023-10" db="EMBL/GenBank/DDBJ databases">
        <title>Chromosome-scale genome assembly provides insights into flower coloration mechanisms of Canna indica.</title>
        <authorList>
            <person name="Li C."/>
        </authorList>
    </citation>
    <scope>NUCLEOTIDE SEQUENCE [LARGE SCALE GENOMIC DNA]</scope>
    <source>
        <tissue evidence="6">Flower</tissue>
    </source>
</reference>
<keyword evidence="7" id="KW-1185">Reference proteome</keyword>
<dbReference type="PANTHER" id="PTHR12447:SF7">
    <property type="entry name" value="ANKYRIN REPEAT FAMILY PROTEIN"/>
    <property type="match status" value="1"/>
</dbReference>
<sequence>MDEFGDMARRRRSVDVRLREEEKEWVRPARVRVGRRKEKEMVKSLRPVVWLTEDFPLKLEELMPLLDILANKVKAVRRLRELLTTKFPPGTFPVKVAIPIVPTVRVVVTFTKFAYLQQPEQFFTPLSSPRLLPVPEEESQKAETHKSSWLRWNTSAAKTSINRTKSVSTSQVVDHVDPFDIPSDYTWVSIHSKSQRTKTSKPKKGKQKETA</sequence>
<organism evidence="6 7">
    <name type="scientific">Canna indica</name>
    <name type="common">Indian-shot</name>
    <dbReference type="NCBI Taxonomy" id="4628"/>
    <lineage>
        <taxon>Eukaryota</taxon>
        <taxon>Viridiplantae</taxon>
        <taxon>Streptophyta</taxon>
        <taxon>Embryophyta</taxon>
        <taxon>Tracheophyta</taxon>
        <taxon>Spermatophyta</taxon>
        <taxon>Magnoliopsida</taxon>
        <taxon>Liliopsida</taxon>
        <taxon>Zingiberales</taxon>
        <taxon>Cannaceae</taxon>
        <taxon>Canna</taxon>
    </lineage>
</organism>
<evidence type="ECO:0000256" key="3">
    <source>
        <dbReference type="ARBA" id="ARBA00023136"/>
    </source>
</evidence>
<dbReference type="PANTHER" id="PTHR12447">
    <property type="entry name" value="ANKYRIN REPEAT DOMAIN-CONTAINING PROTEIN 13"/>
    <property type="match status" value="1"/>
</dbReference>
<evidence type="ECO:0000313" key="6">
    <source>
        <dbReference type="EMBL" id="WOL10408.1"/>
    </source>
</evidence>
<accession>A0AAQ3QIE0</accession>
<protein>
    <submittedName>
        <fullName evidence="6">Ankyrin repeat domain-containing protein 13C</fullName>
    </submittedName>
</protein>
<keyword evidence="2" id="KW-0677">Repeat</keyword>
<feature type="region of interest" description="Disordered" evidence="4">
    <location>
        <begin position="192"/>
        <end position="211"/>
    </location>
</feature>
<comment type="subcellular location">
    <subcellularLocation>
        <location evidence="1">Endomembrane system</location>
    </subcellularLocation>
</comment>
<dbReference type="AlphaFoldDB" id="A0AAQ3QIE0"/>